<keyword evidence="1" id="KW-0812">Transmembrane</keyword>
<feature type="transmembrane region" description="Helical" evidence="1">
    <location>
        <begin position="12"/>
        <end position="29"/>
    </location>
</feature>
<reference evidence="2" key="1">
    <citation type="journal article" date="2020" name="mSystems">
        <title>Genome- and Community-Level Interaction Insights into Carbon Utilization and Element Cycling Functions of Hydrothermarchaeota in Hydrothermal Sediment.</title>
        <authorList>
            <person name="Zhou Z."/>
            <person name="Liu Y."/>
            <person name="Xu W."/>
            <person name="Pan J."/>
            <person name="Luo Z.H."/>
            <person name="Li M."/>
        </authorList>
    </citation>
    <scope>NUCLEOTIDE SEQUENCE [LARGE SCALE GENOMIC DNA]</scope>
    <source>
        <strain evidence="2">SpSt-573</strain>
    </source>
</reference>
<sequence length="66" mass="6748">MENNWKTKTLLIGGLIGAAIGIIGALVLVQQAEKAQSRPQLTAGDGVKVGLGVLAVLKLLAELGAR</sequence>
<proteinExistence type="predicted"/>
<protein>
    <submittedName>
        <fullName evidence="2">Uncharacterized protein</fullName>
    </submittedName>
</protein>
<accession>A0A7C4PJ42</accession>
<evidence type="ECO:0000313" key="2">
    <source>
        <dbReference type="EMBL" id="HGS20266.1"/>
    </source>
</evidence>
<gene>
    <name evidence="2" type="ORF">ENT37_00165</name>
</gene>
<evidence type="ECO:0000256" key="1">
    <source>
        <dbReference type="SAM" id="Phobius"/>
    </source>
</evidence>
<name>A0A7C4PJ42_9CHLR</name>
<keyword evidence="1" id="KW-1133">Transmembrane helix</keyword>
<keyword evidence="1" id="KW-0472">Membrane</keyword>
<dbReference type="EMBL" id="DSYK01000007">
    <property type="protein sequence ID" value="HGS20266.1"/>
    <property type="molecule type" value="Genomic_DNA"/>
</dbReference>
<comment type="caution">
    <text evidence="2">The sequence shown here is derived from an EMBL/GenBank/DDBJ whole genome shotgun (WGS) entry which is preliminary data.</text>
</comment>
<dbReference type="AlphaFoldDB" id="A0A7C4PJ42"/>
<organism evidence="2">
    <name type="scientific">Anaerolinea thermolimosa</name>
    <dbReference type="NCBI Taxonomy" id="229919"/>
    <lineage>
        <taxon>Bacteria</taxon>
        <taxon>Bacillati</taxon>
        <taxon>Chloroflexota</taxon>
        <taxon>Anaerolineae</taxon>
        <taxon>Anaerolineales</taxon>
        <taxon>Anaerolineaceae</taxon>
        <taxon>Anaerolinea</taxon>
    </lineage>
</organism>